<dbReference type="CDD" id="cd13981">
    <property type="entry name" value="STKc_Bub1_BubR1"/>
    <property type="match status" value="1"/>
</dbReference>
<protein>
    <recommendedName>
        <fullName evidence="13">Protein kinase domain-containing protein</fullName>
    </recommendedName>
</protein>
<dbReference type="SUPFAM" id="SSF56112">
    <property type="entry name" value="Protein kinase-like (PK-like)"/>
    <property type="match status" value="1"/>
</dbReference>
<dbReference type="InterPro" id="IPR013212">
    <property type="entry name" value="Mad3/Bub1_I"/>
</dbReference>
<dbReference type="EMBL" id="LSRL02000057">
    <property type="protein sequence ID" value="TDG46480.1"/>
    <property type="molecule type" value="Genomic_DNA"/>
</dbReference>
<keyword evidence="2" id="KW-0158">Chromosome</keyword>
<dbReference type="FunFam" id="1.10.510.10:FF:000807">
    <property type="entry name" value="Checkpoint serine/threonine-protein kinase bub1"/>
    <property type="match status" value="1"/>
</dbReference>
<dbReference type="GO" id="GO:0000776">
    <property type="term" value="C:kinetochore"/>
    <property type="evidence" value="ECO:0007669"/>
    <property type="project" value="UniProtKB-KW"/>
</dbReference>
<evidence type="ECO:0000256" key="2">
    <source>
        <dbReference type="ARBA" id="ARBA00022454"/>
    </source>
</evidence>
<keyword evidence="6" id="KW-0137">Centromere</keyword>
<dbReference type="Gene3D" id="1.25.40.430">
    <property type="match status" value="1"/>
</dbReference>
<evidence type="ECO:0000256" key="6">
    <source>
        <dbReference type="ARBA" id="ARBA00023328"/>
    </source>
</evidence>
<dbReference type="Pfam" id="PF00069">
    <property type="entry name" value="Pkinase"/>
    <property type="match status" value="1"/>
</dbReference>
<keyword evidence="12" id="KW-1185">Reference proteome</keyword>
<dbReference type="GO" id="GO:0051754">
    <property type="term" value="P:meiotic sister chromatid cohesion, centromeric"/>
    <property type="evidence" value="ECO:0007669"/>
    <property type="project" value="TreeGrafter"/>
</dbReference>
<dbReference type="SMART" id="SM00777">
    <property type="entry name" value="Mad3_BUB1_I"/>
    <property type="match status" value="1"/>
</dbReference>
<dbReference type="SMART" id="SM00220">
    <property type="entry name" value="S_TKc"/>
    <property type="match status" value="1"/>
</dbReference>
<evidence type="ECO:0000256" key="7">
    <source>
        <dbReference type="PROSITE-ProRule" id="PRU10141"/>
    </source>
</evidence>
<dbReference type="Pfam" id="PF08311">
    <property type="entry name" value="Mad3_BUB1_I"/>
    <property type="match status" value="1"/>
</dbReference>
<evidence type="ECO:0000259" key="9">
    <source>
        <dbReference type="PROSITE" id="PS50011"/>
    </source>
</evidence>
<dbReference type="Proteomes" id="UP000295192">
    <property type="component" value="Unassembled WGS sequence"/>
</dbReference>
<evidence type="ECO:0000259" key="10">
    <source>
        <dbReference type="PROSITE" id="PS51489"/>
    </source>
</evidence>
<dbReference type="PROSITE" id="PS00107">
    <property type="entry name" value="PROTEIN_KINASE_ATP"/>
    <property type="match status" value="1"/>
</dbReference>
<sequence>MDFDNAKENIQPLASGRNVTLLQASLCQDASQELSAQRKQLELDIKNYNGDDPLEPWYTYICWIEQSYPAGGSNSGLQKVMHKCLTKFEDDERYKQDPRLIKLFIKYMGNQGDQIECYQQMYNNGIGTMLADFYIAWAYSYDLSGNMRKANEIFRLGVDCRAQPLEELKEAQQHFGYTVAQRMLYSEGEETTAVTQELNDRRLALRSLHGQKRKNTVTVGSVRTGAAIKSNMPGVVQNSAPSTSRASRNAHRQLEVFNDENADVNMPPPPPPAGGAEDEGKTSLRSIIDAARHQENLKEPIAWSKPHKHGKIFSSTAHHDPAFPIHVDEKALPPIVDPAGNQLKAFKPPPNFKAKNVKQDPWITPVTIEDQPDKNTLPCYNKCMLYPRPNMEFSSEEYRAYCWFKQRNPQHPFVLRHEPWWGNDCALGVRRYPNFASSTQPQPRDELDAYYKPPAVPSLEPLLDKIYNDVEQQEYQLEELLVAKWRQQRITKLGVMDMEETVCLPGEQMPRRKSFFPNTQPGTSRKSVMRISCVLEEDEDKQEEEQEEARQIEPPKVAADTPAIKIWEDVSDPTAAPSPTPTTSLAAVAAASVSPVDDKLVMPPPPTRKIEIYEDDANMPPPPVAPAAALKPTGSAFFDADETCSTQMFNIFIKSQAVSTPKATQKQAPARQFGTLLKETSPEAAATAGAGVAAIAGGGGGAAPAAATAAAIPPPAVLPGNDEAGSEAAAQSVSPMLRKQLSTILETSEHGMGATTTKSTLTSTASTTASTSPSLQATTAFMLSHKSEQAMEGTPGPTRFQRQMISELSVVGEEPTVGSAAAAGAGNFERLELWEPNAPSVPMLKSLRFQEDKTETVTRPLMACYQEDKTETLPKFPLAQPDMANASKLQLLQPPVPEMPTSYDEDDMCGLFSKTPPNPKSFGTPLYAGNSKRICNQATPEAFSKSVKQLELPKKKSFEIFEDEGFALPAVKPSVDMLAESLKADLSFVPETQPQQLPAENKSQAAAKKKFEIFLDETMPPPALPPAVPAMMDCTLPETQTDTIGPAHLTASFMKDLSSCLMPQPLTTKAQAAPSNFEIFLDESMPNMQPPPGTVQAHEALDKAETIGPAHLTASFMKDCTALGKCPATPGNSSSTAGSRKLKFLQDLEASSTKSTTAASGKDSNDYFELNAATEMFASNISMIKNSTLLPSKVEATASSSALMPPPAPASSSSSMDIPNIVVQEAPLDDEHSIYYKKTPLTPKLSHNAWQDSVASSCSKEIFTHRKPSMDESILNSTLASKNVNPFSVDIINSLLDSIEFSLYIEKLPNCQLQGNVKRLMPQSTLEVNGERFEVQKIIGKGAYGCIYSGIHCKSGKKVAFKQERPTNYWEYYICLEVHSRLENEKMLPAYMNIDYALVGNNSSVYISEFSEYGSLITVCNKFKKHTNKNMDEYVVMHLCCQLLDIVDHLHAIGIIHADIKADNFLLMRPLSAEANELSVQLIDFGVAIDTKLFAPNQTFDYVHNEEAFKCIEMRTGRRWTYQLDLFGLVGVMHVLLFGRYMEVAQRQPGGIWMPKTALPRYFSRQTWESIFRTLLNVRDCRSMPNLQQLRTMLKSELAEKEKYVEAAITKFNLIMQRQGPCLGIRHLQAVLLFLAIAVNYIARLNVSVAVVAMTDAATTNPDFPEYDWSE</sequence>
<feature type="compositionally biased region" description="Low complexity" evidence="8">
    <location>
        <begin position="754"/>
        <end position="773"/>
    </location>
</feature>
<dbReference type="GO" id="GO:0005524">
    <property type="term" value="F:ATP binding"/>
    <property type="evidence" value="ECO:0007669"/>
    <property type="project" value="UniProtKB-UniRule"/>
</dbReference>
<evidence type="ECO:0000256" key="4">
    <source>
        <dbReference type="ARBA" id="ARBA00022838"/>
    </source>
</evidence>
<evidence type="ECO:0000313" key="12">
    <source>
        <dbReference type="Proteomes" id="UP000295192"/>
    </source>
</evidence>
<keyword evidence="3 7" id="KW-0547">Nucleotide-binding</keyword>
<dbReference type="PANTHER" id="PTHR14030">
    <property type="entry name" value="MITOTIC CHECKPOINT SERINE/THREONINE-PROTEIN KINASE BUB1"/>
    <property type="match status" value="1"/>
</dbReference>
<feature type="binding site" evidence="7">
    <location>
        <position position="1362"/>
    </location>
    <ligand>
        <name>ATP</name>
        <dbReference type="ChEBI" id="CHEBI:30616"/>
    </ligand>
</feature>
<evidence type="ECO:0000256" key="3">
    <source>
        <dbReference type="ARBA" id="ARBA00022741"/>
    </source>
</evidence>
<feature type="compositionally biased region" description="Acidic residues" evidence="8">
    <location>
        <begin position="537"/>
        <end position="547"/>
    </location>
</feature>
<dbReference type="InterPro" id="IPR015661">
    <property type="entry name" value="Bub1/Mad3"/>
</dbReference>
<evidence type="ECO:0000256" key="1">
    <source>
        <dbReference type="ARBA" id="ARBA00004629"/>
    </source>
</evidence>
<feature type="region of interest" description="Disordered" evidence="8">
    <location>
        <begin position="258"/>
        <end position="281"/>
    </location>
</feature>
<dbReference type="PROSITE" id="PS51489">
    <property type="entry name" value="BUB1_N"/>
    <property type="match status" value="1"/>
</dbReference>
<dbReference type="GO" id="GO:0004672">
    <property type="term" value="F:protein kinase activity"/>
    <property type="evidence" value="ECO:0007669"/>
    <property type="project" value="InterPro"/>
</dbReference>
<feature type="region of interest" description="Disordered" evidence="8">
    <location>
        <begin position="537"/>
        <end position="557"/>
    </location>
</feature>
<dbReference type="GO" id="GO:0005634">
    <property type="term" value="C:nucleus"/>
    <property type="evidence" value="ECO:0007669"/>
    <property type="project" value="TreeGrafter"/>
</dbReference>
<feature type="non-terminal residue" evidence="11">
    <location>
        <position position="1671"/>
    </location>
</feature>
<dbReference type="PANTHER" id="PTHR14030:SF4">
    <property type="entry name" value="BUB1 KINASE, ISOFORM A-RELATED"/>
    <property type="match status" value="1"/>
</dbReference>
<dbReference type="GO" id="GO:0032991">
    <property type="term" value="C:protein-containing complex"/>
    <property type="evidence" value="ECO:0007669"/>
    <property type="project" value="UniProtKB-ARBA"/>
</dbReference>
<keyword evidence="4" id="KW-0995">Kinetochore</keyword>
<dbReference type="PROSITE" id="PS00108">
    <property type="entry name" value="PROTEIN_KINASE_ST"/>
    <property type="match status" value="1"/>
</dbReference>
<evidence type="ECO:0000256" key="8">
    <source>
        <dbReference type="SAM" id="MobiDB-lite"/>
    </source>
</evidence>
<dbReference type="FunFam" id="1.25.40.430:FF:000003">
    <property type="entry name" value="Checkpoint serine/threonine-protein kinase BUB1"/>
    <property type="match status" value="1"/>
</dbReference>
<keyword evidence="5 7" id="KW-0067">ATP-binding</keyword>
<name>A0A484BER1_DRONA</name>
<proteinExistence type="predicted"/>
<dbReference type="OrthoDB" id="248495at2759"/>
<accession>A0A484BER1</accession>
<dbReference type="InterPro" id="IPR008271">
    <property type="entry name" value="Ser/Thr_kinase_AS"/>
</dbReference>
<dbReference type="OMA" id="QMFNMFI"/>
<dbReference type="InterPro" id="IPR000719">
    <property type="entry name" value="Prot_kinase_dom"/>
</dbReference>
<comment type="caution">
    <text evidence="11">The sequence shown here is derived from an EMBL/GenBank/DDBJ whole genome shotgun (WGS) entry which is preliminary data.</text>
</comment>
<comment type="subcellular location">
    <subcellularLocation>
        <location evidence="1">Chromosome</location>
        <location evidence="1">Centromere</location>
        <location evidence="1">Kinetochore</location>
    </subcellularLocation>
</comment>
<dbReference type="GO" id="GO:0007094">
    <property type="term" value="P:mitotic spindle assembly checkpoint signaling"/>
    <property type="evidence" value="ECO:0007669"/>
    <property type="project" value="InterPro"/>
</dbReference>
<dbReference type="Gene3D" id="1.10.510.10">
    <property type="entry name" value="Transferase(Phosphotransferase) domain 1"/>
    <property type="match status" value="1"/>
</dbReference>
<evidence type="ECO:0000256" key="5">
    <source>
        <dbReference type="ARBA" id="ARBA00022840"/>
    </source>
</evidence>
<feature type="domain" description="BUB1 N-terminal" evidence="10">
    <location>
        <begin position="41"/>
        <end position="203"/>
    </location>
</feature>
<gene>
    <name evidence="11" type="ORF">AWZ03_007041</name>
</gene>
<feature type="domain" description="Protein kinase" evidence="9">
    <location>
        <begin position="1333"/>
        <end position="1613"/>
    </location>
</feature>
<evidence type="ECO:0000313" key="11">
    <source>
        <dbReference type="EMBL" id="TDG46480.1"/>
    </source>
</evidence>
<dbReference type="STRING" id="7232.A0A484BER1"/>
<feature type="region of interest" description="Disordered" evidence="8">
    <location>
        <begin position="747"/>
        <end position="773"/>
    </location>
</feature>
<organism evidence="11 12">
    <name type="scientific">Drosophila navojoa</name>
    <name type="common">Fruit fly</name>
    <dbReference type="NCBI Taxonomy" id="7232"/>
    <lineage>
        <taxon>Eukaryota</taxon>
        <taxon>Metazoa</taxon>
        <taxon>Ecdysozoa</taxon>
        <taxon>Arthropoda</taxon>
        <taxon>Hexapoda</taxon>
        <taxon>Insecta</taxon>
        <taxon>Pterygota</taxon>
        <taxon>Neoptera</taxon>
        <taxon>Endopterygota</taxon>
        <taxon>Diptera</taxon>
        <taxon>Brachycera</taxon>
        <taxon>Muscomorpha</taxon>
        <taxon>Ephydroidea</taxon>
        <taxon>Drosophilidae</taxon>
        <taxon>Drosophila</taxon>
    </lineage>
</organism>
<evidence type="ECO:0008006" key="13">
    <source>
        <dbReference type="Google" id="ProtNLM"/>
    </source>
</evidence>
<dbReference type="InterPro" id="IPR017441">
    <property type="entry name" value="Protein_kinase_ATP_BS"/>
</dbReference>
<dbReference type="InterPro" id="IPR011009">
    <property type="entry name" value="Kinase-like_dom_sf"/>
</dbReference>
<dbReference type="PROSITE" id="PS50011">
    <property type="entry name" value="PROTEIN_KINASE_DOM"/>
    <property type="match status" value="1"/>
</dbReference>
<reference evidence="11 12" key="1">
    <citation type="journal article" date="2019" name="J. Hered.">
        <title>An Improved Genome Assembly for Drosophila navojoa, the Basal Species in the mojavensis Cluster.</title>
        <authorList>
            <person name="Vanderlinde T."/>
            <person name="Dupim E.G."/>
            <person name="Nazario-Yepiz N.O."/>
            <person name="Carvalho A.B."/>
        </authorList>
    </citation>
    <scope>NUCLEOTIDE SEQUENCE [LARGE SCALE GENOMIC DNA]</scope>
    <source>
        <strain evidence="11">Navoj_Jal97</strain>
        <tissue evidence="11">Whole organism</tissue>
    </source>
</reference>